<keyword evidence="6 7" id="KW-0472">Membrane</keyword>
<evidence type="ECO:0000256" key="2">
    <source>
        <dbReference type="ARBA" id="ARBA00006148"/>
    </source>
</evidence>
<proteinExistence type="inferred from homology"/>
<evidence type="ECO:0000313" key="8">
    <source>
        <dbReference type="EMBL" id="KAK4884594.1"/>
    </source>
</evidence>
<dbReference type="InterPro" id="IPR050746">
    <property type="entry name" value="DAACS"/>
</dbReference>
<keyword evidence="9" id="KW-1185">Reference proteome</keyword>
<dbReference type="GO" id="GO:0015501">
    <property type="term" value="F:glutamate:sodium symporter activity"/>
    <property type="evidence" value="ECO:0007669"/>
    <property type="project" value="TreeGrafter"/>
</dbReference>
<keyword evidence="5 7" id="KW-1133">Transmembrane helix</keyword>
<feature type="transmembrane region" description="Helical" evidence="7">
    <location>
        <begin position="304"/>
        <end position="329"/>
    </location>
</feature>
<dbReference type="SUPFAM" id="SSF118215">
    <property type="entry name" value="Proton glutamate symport protein"/>
    <property type="match status" value="1"/>
</dbReference>
<evidence type="ECO:0000256" key="1">
    <source>
        <dbReference type="ARBA" id="ARBA00004141"/>
    </source>
</evidence>
<evidence type="ECO:0000256" key="6">
    <source>
        <dbReference type="ARBA" id="ARBA00023136"/>
    </source>
</evidence>
<dbReference type="PANTHER" id="PTHR11958">
    <property type="entry name" value="SODIUM/DICARBOXYLATE SYMPORTER-RELATED"/>
    <property type="match status" value="1"/>
</dbReference>
<dbReference type="InterPro" id="IPR001991">
    <property type="entry name" value="Na-dicarboxylate_symporter"/>
</dbReference>
<sequence length="575" mass="63260">MVHANYAVDLRILVFLSRKDFLPVKKTAKKMAMSRPKCLNKHSLLTVLTILGVVGGTVTGLLLNNFSTREWTKREVMYMKYPGDLFLRILKSLIIPLLTSSIISAIGSLDLSLSKKIAFRSIVYYSTTTICAVVLGIILVTTIKPGVGVGDVKNVKQVKDNRVSLTTDTIMDLVRNMFPPNLVEATIGQSHVRIKVPEHFKDNPRFSNKTFNLKDDYQFWDFEEVLELRTTNILGLVVFSIVMGIAVGQIGERGKILVAFFDSLSKVMMIITCWVIWLSPIGVFFLVIAQIMEVTSFITLLAQLGFYFGTVLLGLFLHCFGTLTVVYFVCTRTLPFRTIAGLSQVLTTAFGTASSSATMPLTIQALDDLGLDPRVTRFVIPIGAMCNLDGTALYEAVAAIFIAQRNAIELGIGQTAAICVTATAASIGAAGIPQAGLVTMVMVLDAVGLPAEQISIILAVDWLLDRFRTTINVLGDCLGAKIVNTLSKSDLRLWVRKKEPTNCCMNTSLKAAKRTNDTITETNTGQLLEIHKITKNETHNVLLGNKNELVKSTRLETCHMEIGRLADEIIDRKSI</sequence>
<keyword evidence="7" id="KW-0769">Symport</keyword>
<dbReference type="GO" id="GO:0005313">
    <property type="term" value="F:L-glutamate transmembrane transporter activity"/>
    <property type="evidence" value="ECO:0007669"/>
    <property type="project" value="TreeGrafter"/>
</dbReference>
<gene>
    <name evidence="8" type="ORF">RN001_000865</name>
</gene>
<dbReference type="Proteomes" id="UP001353858">
    <property type="component" value="Unassembled WGS sequence"/>
</dbReference>
<feature type="transmembrane region" description="Helical" evidence="7">
    <location>
        <begin position="122"/>
        <end position="143"/>
    </location>
</feature>
<dbReference type="InterPro" id="IPR036458">
    <property type="entry name" value="Na:dicarbo_symporter_sf"/>
</dbReference>
<comment type="subcellular location">
    <subcellularLocation>
        <location evidence="1 7">Membrane</location>
        <topology evidence="1 7">Multi-pass membrane protein</topology>
    </subcellularLocation>
</comment>
<feature type="transmembrane region" description="Helical" evidence="7">
    <location>
        <begin position="271"/>
        <end position="292"/>
    </location>
</feature>
<dbReference type="PRINTS" id="PR00173">
    <property type="entry name" value="EDTRNSPORT"/>
</dbReference>
<keyword evidence="4 7" id="KW-0812">Transmembrane</keyword>
<comment type="caution">
    <text evidence="8">The sequence shown here is derived from an EMBL/GenBank/DDBJ whole genome shotgun (WGS) entry which is preliminary data.</text>
</comment>
<reference evidence="9" key="1">
    <citation type="submission" date="2023-01" db="EMBL/GenBank/DDBJ databases">
        <title>Key to firefly adult light organ development and bioluminescence: homeobox transcription factors regulate luciferase expression and transportation to peroxisome.</title>
        <authorList>
            <person name="Fu X."/>
        </authorList>
    </citation>
    <scope>NUCLEOTIDE SEQUENCE [LARGE SCALE GENOMIC DNA]</scope>
</reference>
<dbReference type="PANTHER" id="PTHR11958:SF63">
    <property type="entry name" value="AMINO ACID TRANSPORTER"/>
    <property type="match status" value="1"/>
</dbReference>
<dbReference type="AlphaFoldDB" id="A0AAN7SKV2"/>
<evidence type="ECO:0000256" key="3">
    <source>
        <dbReference type="ARBA" id="ARBA00022448"/>
    </source>
</evidence>
<dbReference type="EMBL" id="JARPUR010000001">
    <property type="protein sequence ID" value="KAK4884594.1"/>
    <property type="molecule type" value="Genomic_DNA"/>
</dbReference>
<name>A0AAN7SKV2_9COLE</name>
<evidence type="ECO:0000256" key="4">
    <source>
        <dbReference type="ARBA" id="ARBA00022692"/>
    </source>
</evidence>
<dbReference type="GO" id="GO:0005886">
    <property type="term" value="C:plasma membrane"/>
    <property type="evidence" value="ECO:0007669"/>
    <property type="project" value="TreeGrafter"/>
</dbReference>
<keyword evidence="3 7" id="KW-0813">Transport</keyword>
<evidence type="ECO:0000256" key="7">
    <source>
        <dbReference type="RuleBase" id="RU361216"/>
    </source>
</evidence>
<dbReference type="Pfam" id="PF00375">
    <property type="entry name" value="SDF"/>
    <property type="match status" value="1"/>
</dbReference>
<dbReference type="Gene3D" id="1.10.3860.10">
    <property type="entry name" value="Sodium:dicarboxylate symporter"/>
    <property type="match status" value="1"/>
</dbReference>
<feature type="transmembrane region" description="Helical" evidence="7">
    <location>
        <begin position="86"/>
        <end position="110"/>
    </location>
</feature>
<feature type="transmembrane region" description="Helical" evidence="7">
    <location>
        <begin position="43"/>
        <end position="66"/>
    </location>
</feature>
<dbReference type="GO" id="GO:0015175">
    <property type="term" value="F:neutral L-amino acid transmembrane transporter activity"/>
    <property type="evidence" value="ECO:0007669"/>
    <property type="project" value="TreeGrafter"/>
</dbReference>
<protein>
    <recommendedName>
        <fullName evidence="7">Amino acid transporter</fullName>
    </recommendedName>
</protein>
<accession>A0AAN7SKV2</accession>
<evidence type="ECO:0000313" key="9">
    <source>
        <dbReference type="Proteomes" id="UP001353858"/>
    </source>
</evidence>
<comment type="similarity">
    <text evidence="2 7">Belongs to the dicarboxylate/amino acid:cation symporter (DAACS) (TC 2.A.23) family.</text>
</comment>
<feature type="transmembrane region" description="Helical" evidence="7">
    <location>
        <begin position="233"/>
        <end position="251"/>
    </location>
</feature>
<evidence type="ECO:0000256" key="5">
    <source>
        <dbReference type="ARBA" id="ARBA00022989"/>
    </source>
</evidence>
<organism evidence="8 9">
    <name type="scientific">Aquatica leii</name>
    <dbReference type="NCBI Taxonomy" id="1421715"/>
    <lineage>
        <taxon>Eukaryota</taxon>
        <taxon>Metazoa</taxon>
        <taxon>Ecdysozoa</taxon>
        <taxon>Arthropoda</taxon>
        <taxon>Hexapoda</taxon>
        <taxon>Insecta</taxon>
        <taxon>Pterygota</taxon>
        <taxon>Neoptera</taxon>
        <taxon>Endopterygota</taxon>
        <taxon>Coleoptera</taxon>
        <taxon>Polyphaga</taxon>
        <taxon>Elateriformia</taxon>
        <taxon>Elateroidea</taxon>
        <taxon>Lampyridae</taxon>
        <taxon>Luciolinae</taxon>
        <taxon>Aquatica</taxon>
    </lineage>
</organism>